<dbReference type="SUPFAM" id="SSF52540">
    <property type="entry name" value="P-loop containing nucleoside triphosphate hydrolases"/>
    <property type="match status" value="1"/>
</dbReference>
<dbReference type="Pfam" id="PF13401">
    <property type="entry name" value="AAA_22"/>
    <property type="match status" value="1"/>
</dbReference>
<evidence type="ECO:0000256" key="1">
    <source>
        <dbReference type="SAM" id="MobiDB-lite"/>
    </source>
</evidence>
<dbReference type="InterPro" id="IPR049945">
    <property type="entry name" value="AAA_22"/>
</dbReference>
<protein>
    <submittedName>
        <fullName evidence="3">ATP-binding protein</fullName>
    </submittedName>
</protein>
<dbReference type="RefSeq" id="WP_225320207.1">
    <property type="nucleotide sequence ID" value="NZ_CP050124.1"/>
</dbReference>
<dbReference type="GO" id="GO:0016887">
    <property type="term" value="F:ATP hydrolysis activity"/>
    <property type="evidence" value="ECO:0007669"/>
    <property type="project" value="InterPro"/>
</dbReference>
<proteinExistence type="predicted"/>
<evidence type="ECO:0000313" key="4">
    <source>
        <dbReference type="Proteomes" id="UP000502345"/>
    </source>
</evidence>
<dbReference type="InterPro" id="IPR052026">
    <property type="entry name" value="ExeA_AAA_ATPase_DNA-bind"/>
</dbReference>
<dbReference type="Proteomes" id="UP000502345">
    <property type="component" value="Chromosome"/>
</dbReference>
<reference evidence="3 4" key="1">
    <citation type="submission" date="2020-03" db="EMBL/GenBank/DDBJ databases">
        <title>Screen low temperature-resistant strains for efficient degradation of petroleum hydrocarbons under the low temperature.</title>
        <authorList>
            <person name="Wang Y."/>
            <person name="Chen J."/>
        </authorList>
    </citation>
    <scope>NUCLEOTIDE SEQUENCE [LARGE SCALE GENOMIC DNA]</scope>
    <source>
        <strain evidence="3 4">KB1</strain>
    </source>
</reference>
<dbReference type="EMBL" id="CP050124">
    <property type="protein sequence ID" value="QIP43521.1"/>
    <property type="molecule type" value="Genomic_DNA"/>
</dbReference>
<accession>A0A6G9D3V1</accession>
<dbReference type="PANTHER" id="PTHR35894">
    <property type="entry name" value="GENERAL SECRETION PATHWAY PROTEIN A-RELATED"/>
    <property type="match status" value="1"/>
</dbReference>
<organism evidence="3 4">
    <name type="scientific">Rhodococcus erythropolis</name>
    <name type="common">Arthrobacter picolinophilus</name>
    <dbReference type="NCBI Taxonomy" id="1833"/>
    <lineage>
        <taxon>Bacteria</taxon>
        <taxon>Bacillati</taxon>
        <taxon>Actinomycetota</taxon>
        <taxon>Actinomycetes</taxon>
        <taxon>Mycobacteriales</taxon>
        <taxon>Nocardiaceae</taxon>
        <taxon>Rhodococcus</taxon>
        <taxon>Rhodococcus erythropolis group</taxon>
    </lineage>
</organism>
<sequence>MAEPDDGKPRSVLFEPGDDGRRFLSGYFDEFKEAAPPHADTRAAFVTTREHRRFQEFADTVRSHRYIGLCYGPPGIGKTLSARHYAGTDEWEQWHPLSRSTGALPPVPEAVQRSRTAFFTPTVAATIKQIDQGLPRACQHISWAIDYAQHGHVDPYVHAESQHSGNTELLIIDEADRLKTAGLEQVRDFYDRHRMGVILIGMPGIEKRLARYPQLYSRIGFAHEYRPLRSDELTAVVAQRLPDPDPDDAGLAHTAALAAIVRATNGNFRLADRLVTQVNRILDINKRTHLTRRPLTPPRGLSSSGAKRS</sequence>
<dbReference type="AlphaFoldDB" id="A0A6G9D3V1"/>
<name>A0A6G9D3V1_RHOER</name>
<dbReference type="Gene3D" id="3.40.50.300">
    <property type="entry name" value="P-loop containing nucleotide triphosphate hydrolases"/>
    <property type="match status" value="1"/>
</dbReference>
<dbReference type="GO" id="GO:0005524">
    <property type="term" value="F:ATP binding"/>
    <property type="evidence" value="ECO:0007669"/>
    <property type="project" value="UniProtKB-KW"/>
</dbReference>
<feature type="domain" description="ORC1/DEAH AAA+ ATPase" evidence="2">
    <location>
        <begin position="62"/>
        <end position="209"/>
    </location>
</feature>
<gene>
    <name evidence="3" type="ORF">G9444_6278</name>
</gene>
<keyword evidence="3" id="KW-0067">ATP-binding</keyword>
<feature type="region of interest" description="Disordered" evidence="1">
    <location>
        <begin position="289"/>
        <end position="309"/>
    </location>
</feature>
<dbReference type="InterPro" id="IPR027417">
    <property type="entry name" value="P-loop_NTPase"/>
</dbReference>
<evidence type="ECO:0000313" key="3">
    <source>
        <dbReference type="EMBL" id="QIP43521.1"/>
    </source>
</evidence>
<evidence type="ECO:0000259" key="2">
    <source>
        <dbReference type="Pfam" id="PF13401"/>
    </source>
</evidence>
<keyword evidence="3" id="KW-0547">Nucleotide-binding</keyword>
<dbReference type="PANTHER" id="PTHR35894:SF5">
    <property type="entry name" value="MU-LIKE PROPHAGE FLUMU DNA TRANSPOSITION PROTEIN B"/>
    <property type="match status" value="1"/>
</dbReference>